<feature type="transmembrane region" description="Helical" evidence="1">
    <location>
        <begin position="315"/>
        <end position="336"/>
    </location>
</feature>
<feature type="transmembrane region" description="Helical" evidence="1">
    <location>
        <begin position="102"/>
        <end position="124"/>
    </location>
</feature>
<evidence type="ECO:0000256" key="1">
    <source>
        <dbReference type="SAM" id="Phobius"/>
    </source>
</evidence>
<reference evidence="2" key="1">
    <citation type="submission" date="2020-06" db="EMBL/GenBank/DDBJ databases">
        <title>WGS assembly of Ceratodon purpureus strain R40.</title>
        <authorList>
            <person name="Carey S.B."/>
            <person name="Jenkins J."/>
            <person name="Shu S."/>
            <person name="Lovell J.T."/>
            <person name="Sreedasyam A."/>
            <person name="Maumus F."/>
            <person name="Tiley G.P."/>
            <person name="Fernandez-Pozo N."/>
            <person name="Barry K."/>
            <person name="Chen C."/>
            <person name="Wang M."/>
            <person name="Lipzen A."/>
            <person name="Daum C."/>
            <person name="Saski C.A."/>
            <person name="Payton A.C."/>
            <person name="Mcbreen J.C."/>
            <person name="Conrad R.E."/>
            <person name="Kollar L.M."/>
            <person name="Olsson S."/>
            <person name="Huttunen S."/>
            <person name="Landis J.B."/>
            <person name="Wickett N.J."/>
            <person name="Johnson M.G."/>
            <person name="Rensing S.A."/>
            <person name="Grimwood J."/>
            <person name="Schmutz J."/>
            <person name="Mcdaniel S.F."/>
        </authorList>
    </citation>
    <scope>NUCLEOTIDE SEQUENCE</scope>
    <source>
        <strain evidence="2">R40</strain>
    </source>
</reference>
<gene>
    <name evidence="2" type="ORF">KC19_3G087900</name>
</gene>
<dbReference type="Proteomes" id="UP000822688">
    <property type="component" value="Chromosome 3"/>
</dbReference>
<feature type="transmembrane region" description="Helical" evidence="1">
    <location>
        <begin position="241"/>
        <end position="262"/>
    </location>
</feature>
<feature type="transmembrane region" description="Helical" evidence="1">
    <location>
        <begin position="419"/>
        <end position="437"/>
    </location>
</feature>
<proteinExistence type="predicted"/>
<feature type="transmembrane region" description="Helical" evidence="1">
    <location>
        <begin position="63"/>
        <end position="82"/>
    </location>
</feature>
<accession>A0A8T0IIU6</accession>
<keyword evidence="1" id="KW-0472">Membrane</keyword>
<feature type="transmembrane region" description="Helical" evidence="1">
    <location>
        <begin position="212"/>
        <end position="229"/>
    </location>
</feature>
<evidence type="ECO:0000313" key="2">
    <source>
        <dbReference type="EMBL" id="KAG0582811.1"/>
    </source>
</evidence>
<feature type="transmembrane region" description="Helical" evidence="1">
    <location>
        <begin position="274"/>
        <end position="295"/>
    </location>
</feature>
<evidence type="ECO:0008006" key="4">
    <source>
        <dbReference type="Google" id="ProtNLM"/>
    </source>
</evidence>
<feature type="transmembrane region" description="Helical" evidence="1">
    <location>
        <begin position="357"/>
        <end position="378"/>
    </location>
</feature>
<organism evidence="2 3">
    <name type="scientific">Ceratodon purpureus</name>
    <name type="common">Fire moss</name>
    <name type="synonym">Dicranum purpureum</name>
    <dbReference type="NCBI Taxonomy" id="3225"/>
    <lineage>
        <taxon>Eukaryota</taxon>
        <taxon>Viridiplantae</taxon>
        <taxon>Streptophyta</taxon>
        <taxon>Embryophyta</taxon>
        <taxon>Bryophyta</taxon>
        <taxon>Bryophytina</taxon>
        <taxon>Bryopsida</taxon>
        <taxon>Dicranidae</taxon>
        <taxon>Pseudoditrichales</taxon>
        <taxon>Ditrichaceae</taxon>
        <taxon>Ceratodon</taxon>
    </lineage>
</organism>
<dbReference type="EMBL" id="CM026423">
    <property type="protein sequence ID" value="KAG0582811.1"/>
    <property type="molecule type" value="Genomic_DNA"/>
</dbReference>
<sequence length="459" mass="51364">MGHLQTESEKGPAHVEEVVIDNEKCEFQSDFVDDAVVEGLGREVTTFWGALGTFAPKTLSAGLYLFDFVSNILVLTVYWRYYKNNEFSVDPMTPGGAHGDSLPFAACLGFMLLQHILNPVAFVVKLPPEEYPIRSAFFLPIVQLQRFVSGIIKTGSCTSVSETEESVEAEALYAVMSAIETGPQLIIQFAVLTYFSLEDTRLRGYPDYHPKLIPEISIVASFLSMAYNTGRAVMYQMSKRWTFTLNTAGIAGGLCTFSALLLRCTTISSIIVTYNYFWLFLGLYWVVGVLPVSYINGMLLVFMLKWENYVWSWAAQLEVMVAAYISMIIGPLYAVLEGYNGRYLDRNYNPKQTLATYLALAIGINFHPDFVFLTILTIQKNTVCYQQSAAPVSGSIKYLHWSSSVFTCSHFKAYNAKGIALSVLSCIILVFFSSVSADEQRKAKNQTIMVQVHVRQQTV</sequence>
<keyword evidence="1" id="KW-1133">Transmembrane helix</keyword>
<keyword evidence="1" id="KW-0812">Transmembrane</keyword>
<name>A0A8T0IIU6_CERPU</name>
<keyword evidence="3" id="KW-1185">Reference proteome</keyword>
<dbReference type="AlphaFoldDB" id="A0A8T0IIU6"/>
<comment type="caution">
    <text evidence="2">The sequence shown here is derived from an EMBL/GenBank/DDBJ whole genome shotgun (WGS) entry which is preliminary data.</text>
</comment>
<evidence type="ECO:0000313" key="3">
    <source>
        <dbReference type="Proteomes" id="UP000822688"/>
    </source>
</evidence>
<protein>
    <recommendedName>
        <fullName evidence="4">XK-related protein</fullName>
    </recommendedName>
</protein>